<proteinExistence type="predicted"/>
<comment type="miscellaneous">
    <text evidence="2">The sequence shown here is derived from an EMBL/GenBank/DDBJ third party annotation (TPA) entry.</text>
</comment>
<dbReference type="AlphaFoldDB" id="F7VJN5"/>
<reference evidence="2" key="1">
    <citation type="submission" date="2008-07" db="EMBL/GenBank/DDBJ databases">
        <authorList>
            <person name="Gallagher J.E.G."/>
            <person name="Rine J."/>
        </authorList>
    </citation>
    <scope>NUCLEOTIDE SEQUENCE</scope>
</reference>
<protein>
    <submittedName>
        <fullName evidence="2">Transcriptional silencer Kos3b</fullName>
    </submittedName>
</protein>
<accession>F7VJN5</accession>
<organism evidence="2">
    <name type="scientific">Naumovozyma castellii</name>
    <name type="common">Yeast</name>
    <name type="synonym">Saccharomyces castellii</name>
    <dbReference type="NCBI Taxonomy" id="27288"/>
    <lineage>
        <taxon>Eukaryota</taxon>
        <taxon>Fungi</taxon>
        <taxon>Dikarya</taxon>
        <taxon>Ascomycota</taxon>
        <taxon>Saccharomycotina</taxon>
        <taxon>Saccharomycetes</taxon>
        <taxon>Saccharomycetales</taxon>
        <taxon>Saccharomycetaceae</taxon>
        <taxon>Naumovozyma</taxon>
    </lineage>
</organism>
<evidence type="ECO:0000259" key="1">
    <source>
        <dbReference type="Pfam" id="PF11603"/>
    </source>
</evidence>
<dbReference type="InterPro" id="IPR037240">
    <property type="entry name" value="ORC1-binding_dom"/>
</dbReference>
<dbReference type="InterPro" id="IPR021646">
    <property type="entry name" value="Sir1_ORC-binding"/>
</dbReference>
<evidence type="ECO:0000313" key="2">
    <source>
        <dbReference type="EMBL" id="DAA34881.1"/>
    </source>
</evidence>
<dbReference type="EMBL" id="BK006707">
    <property type="protein sequence ID" value="DAA34881.1"/>
    <property type="molecule type" value="Genomic_DNA"/>
</dbReference>
<feature type="domain" description="Sir1 ORC-binding" evidence="1">
    <location>
        <begin position="299"/>
        <end position="414"/>
    </location>
</feature>
<sequence length="489" mass="57502">MREYPILTIPSGQFTVIDGFLISLDNRTANDISSESAKELLTPGSWYILKNSYNPISLTVLQLMSSNYMFTNHPLLLFVLRPTVYVRFVRKNNKYHCVKTNKAHGTHKAFALDCERTDEPKTKFIVFTHPLQNTVNSFSKIYTQQMNEKLRILQTFESIHDTKVSNLTLKNLKGFDLPDIMFIPEEIMLNIKLPITRAKIEQLKIKEESSKMKQIEKLEESLYNISLEKNIWRLNKMKEYLEADKMMNGGRTLGFEVMFNKCKIQLVKNLKLISKYVYPRLIKQWFKESQELTCLVVAISERYTVVDKYVVDTQERKLIDPEVLRRSGTDEEKDQLSNYTLLDWNVLKLSKYPYGSDAEELFDILNAPSEDFYEDIKGNISTNREMLDQKGKIKTVPHRSVSIYFEEFGWKHIYERMEPALVREPVIKENFLAELIESNGETTVANDEYFSFLKDLVRLVGYEQQKSYYTKTFTEMKELYIEMESKERI</sequence>
<reference evidence="2" key="2">
    <citation type="journal article" date="2009" name="Genetics">
        <title>Elaboration, diversification and regulation of the sir1 family of silencing proteins in Saccharomyces.</title>
        <authorList>
            <person name="Gallagher J.E."/>
            <person name="Babiarz J.E."/>
            <person name="Teytelman L."/>
            <person name="Wolfe K.H."/>
            <person name="Rine J."/>
        </authorList>
    </citation>
    <scope>NUCLEOTIDE SEQUENCE</scope>
</reference>
<feature type="domain" description="Sir1 ORC-binding" evidence="1">
    <location>
        <begin position="11"/>
        <end position="114"/>
    </location>
</feature>
<dbReference type="SUPFAM" id="SSF144005">
    <property type="entry name" value="ORC1-binding domain"/>
    <property type="match status" value="1"/>
</dbReference>
<name>F7VJN5_NAUCA</name>
<dbReference type="Pfam" id="PF11603">
    <property type="entry name" value="Sir1"/>
    <property type="match status" value="2"/>
</dbReference>